<evidence type="ECO:0000313" key="1">
    <source>
        <dbReference type="EMBL" id="TNV71643.1"/>
    </source>
</evidence>
<keyword evidence="2" id="KW-1185">Reference proteome</keyword>
<gene>
    <name evidence="1" type="ORF">FGO68_gene13133</name>
</gene>
<sequence>MPQWQKQFQFKQALSLNKIIHLMLNDHSITIKDKLAAIQKLTDETSANTIQRCYQTARYHECRFCGISLFCRRTVQQKRAGKNKSPL</sequence>
<accession>A0A8J8SV83</accession>
<dbReference type="EMBL" id="RRYP01029741">
    <property type="protein sequence ID" value="TNV71643.1"/>
    <property type="molecule type" value="Genomic_DNA"/>
</dbReference>
<comment type="caution">
    <text evidence="1">The sequence shown here is derived from an EMBL/GenBank/DDBJ whole genome shotgun (WGS) entry which is preliminary data.</text>
</comment>
<evidence type="ECO:0000313" key="2">
    <source>
        <dbReference type="Proteomes" id="UP000785679"/>
    </source>
</evidence>
<dbReference type="AlphaFoldDB" id="A0A8J8SV83"/>
<proteinExistence type="predicted"/>
<dbReference type="Proteomes" id="UP000785679">
    <property type="component" value="Unassembled WGS sequence"/>
</dbReference>
<organism evidence="1 2">
    <name type="scientific">Halteria grandinella</name>
    <dbReference type="NCBI Taxonomy" id="5974"/>
    <lineage>
        <taxon>Eukaryota</taxon>
        <taxon>Sar</taxon>
        <taxon>Alveolata</taxon>
        <taxon>Ciliophora</taxon>
        <taxon>Intramacronucleata</taxon>
        <taxon>Spirotrichea</taxon>
        <taxon>Stichotrichia</taxon>
        <taxon>Sporadotrichida</taxon>
        <taxon>Halteriidae</taxon>
        <taxon>Halteria</taxon>
    </lineage>
</organism>
<reference evidence="1" key="1">
    <citation type="submission" date="2019-06" db="EMBL/GenBank/DDBJ databases">
        <authorList>
            <person name="Zheng W."/>
        </authorList>
    </citation>
    <scope>NUCLEOTIDE SEQUENCE</scope>
    <source>
        <strain evidence="1">QDHG01</strain>
    </source>
</reference>
<name>A0A8J8SV83_HALGN</name>
<protein>
    <submittedName>
        <fullName evidence="1">Uncharacterized protein</fullName>
    </submittedName>
</protein>